<keyword evidence="5" id="KW-1185">Reference proteome</keyword>
<reference evidence="4" key="2">
    <citation type="journal article" date="2023" name="IMA Fungus">
        <title>Comparative genomic study of the Penicillium genus elucidates a diverse pangenome and 15 lateral gene transfer events.</title>
        <authorList>
            <person name="Petersen C."/>
            <person name="Sorensen T."/>
            <person name="Nielsen M.R."/>
            <person name="Sondergaard T.E."/>
            <person name="Sorensen J.L."/>
            <person name="Fitzpatrick D.A."/>
            <person name="Frisvad J.C."/>
            <person name="Nielsen K.L."/>
        </authorList>
    </citation>
    <scope>NUCLEOTIDE SEQUENCE</scope>
    <source>
        <strain evidence="4">IBT 16125</strain>
    </source>
</reference>
<dbReference type="GO" id="GO:0016491">
    <property type="term" value="F:oxidoreductase activity"/>
    <property type="evidence" value="ECO:0007669"/>
    <property type="project" value="UniProtKB-KW"/>
</dbReference>
<feature type="domain" description="NmrA-like" evidence="3">
    <location>
        <begin position="5"/>
        <end position="237"/>
    </location>
</feature>
<reference evidence="4" key="1">
    <citation type="submission" date="2022-12" db="EMBL/GenBank/DDBJ databases">
        <authorList>
            <person name="Petersen C."/>
        </authorList>
    </citation>
    <scope>NUCLEOTIDE SEQUENCE</scope>
    <source>
        <strain evidence="4">IBT 16125</strain>
    </source>
</reference>
<dbReference type="Gene3D" id="3.40.50.720">
    <property type="entry name" value="NAD(P)-binding Rossmann-like Domain"/>
    <property type="match status" value="1"/>
</dbReference>
<accession>A0AAD6BWQ0</accession>
<comment type="caution">
    <text evidence="4">The sequence shown here is derived from an EMBL/GenBank/DDBJ whole genome shotgun (WGS) entry which is preliminary data.</text>
</comment>
<dbReference type="PANTHER" id="PTHR43349:SF93">
    <property type="entry name" value="ISOFLAVONE REDUCTASE HOMOLOG P3-RELATED"/>
    <property type="match status" value="1"/>
</dbReference>
<dbReference type="Proteomes" id="UP001213681">
    <property type="component" value="Unassembled WGS sequence"/>
</dbReference>
<evidence type="ECO:0000259" key="3">
    <source>
        <dbReference type="Pfam" id="PF05368"/>
    </source>
</evidence>
<evidence type="ECO:0000256" key="2">
    <source>
        <dbReference type="ARBA" id="ARBA00023002"/>
    </source>
</evidence>
<dbReference type="CDD" id="cd05259">
    <property type="entry name" value="PCBER_SDR_a"/>
    <property type="match status" value="1"/>
</dbReference>
<dbReference type="EMBL" id="JAPVEA010000009">
    <property type="protein sequence ID" value="KAJ5433436.1"/>
    <property type="molecule type" value="Genomic_DNA"/>
</dbReference>
<keyword evidence="2" id="KW-0560">Oxidoreductase</keyword>
<gene>
    <name evidence="4" type="ORF">N7458_012592</name>
</gene>
<evidence type="ECO:0000313" key="4">
    <source>
        <dbReference type="EMBL" id="KAJ5433436.1"/>
    </source>
</evidence>
<dbReference type="InterPro" id="IPR050608">
    <property type="entry name" value="NmrA-type/Isoflavone_red_sf"/>
</dbReference>
<dbReference type="InterPro" id="IPR008030">
    <property type="entry name" value="NmrA-like"/>
</dbReference>
<evidence type="ECO:0000256" key="1">
    <source>
        <dbReference type="ARBA" id="ARBA00022857"/>
    </source>
</evidence>
<dbReference type="SUPFAM" id="SSF51735">
    <property type="entry name" value="NAD(P)-binding Rossmann-fold domains"/>
    <property type="match status" value="1"/>
</dbReference>
<dbReference type="AlphaFoldDB" id="A0AAD6BWQ0"/>
<organism evidence="4 5">
    <name type="scientific">Penicillium daleae</name>
    <dbReference type="NCBI Taxonomy" id="63821"/>
    <lineage>
        <taxon>Eukaryota</taxon>
        <taxon>Fungi</taxon>
        <taxon>Dikarya</taxon>
        <taxon>Ascomycota</taxon>
        <taxon>Pezizomycotina</taxon>
        <taxon>Eurotiomycetes</taxon>
        <taxon>Eurotiomycetidae</taxon>
        <taxon>Eurotiales</taxon>
        <taxon>Aspergillaceae</taxon>
        <taxon>Penicillium</taxon>
    </lineage>
</organism>
<dbReference type="Gene3D" id="3.90.25.10">
    <property type="entry name" value="UDP-galactose 4-epimerase, domain 1"/>
    <property type="match status" value="1"/>
</dbReference>
<proteinExistence type="predicted"/>
<dbReference type="InterPro" id="IPR045312">
    <property type="entry name" value="PCBER-like"/>
</dbReference>
<protein>
    <submittedName>
        <fullName evidence="4">Isoflavone reductase family protein</fullName>
    </submittedName>
</protein>
<keyword evidence="1" id="KW-0521">NADP</keyword>
<dbReference type="GeneID" id="81606216"/>
<dbReference type="PANTHER" id="PTHR43349">
    <property type="entry name" value="PINORESINOL REDUCTASE-RELATED"/>
    <property type="match status" value="1"/>
</dbReference>
<dbReference type="Pfam" id="PF05368">
    <property type="entry name" value="NmrA"/>
    <property type="match status" value="1"/>
</dbReference>
<dbReference type="RefSeq" id="XP_056760727.1">
    <property type="nucleotide sequence ID" value="XM_056915973.1"/>
</dbReference>
<evidence type="ECO:0000313" key="5">
    <source>
        <dbReference type="Proteomes" id="UP001213681"/>
    </source>
</evidence>
<dbReference type="InterPro" id="IPR036291">
    <property type="entry name" value="NAD(P)-bd_dom_sf"/>
</dbReference>
<name>A0AAD6BWQ0_9EURO</name>
<sequence length="329" mass="36527">MGKIRVAIVGATGHTGGSVVNGLLEEGSFVVAALVRPMSIEKPIVGALRRQGVEVREADLEGPEEELVRALNNIDVVISCVRESKTQQQDQISLANAAKIAGVKRFVPCGFGVVAPPTGVMRLRELKEIVYNHIKKLWLPYTIVDIGWWYQIAFPRLPSGKVDYVAMGIADEILGGGNVPSAITDLRDIGRYLAKIIVDERTRNKMVFAYNTVMTQNQIYDLMEEISHEKLERNYLYQVADNTIYDRVSECRLSAASSSTDPTTSHPLILAEHKLSWGIRGDNNPDYAKYLGYLTSKELYPDFESTPFGDYLRSVIGGTSEGRTWGLQD</sequence>